<keyword evidence="1" id="KW-0646">Protease inhibitor</keyword>
<dbReference type="Gene3D" id="2.10.25.10">
    <property type="entry name" value="Laminin"/>
    <property type="match status" value="1"/>
</dbReference>
<dbReference type="GO" id="GO:0004867">
    <property type="term" value="F:serine-type endopeptidase inhibitor activity"/>
    <property type="evidence" value="ECO:0007669"/>
    <property type="project" value="UniProtKB-KW"/>
</dbReference>
<dbReference type="Proteomes" id="UP000827892">
    <property type="component" value="Chromosome V"/>
</dbReference>
<accession>A0AAE9ABD4</accession>
<feature type="domain" description="TIL" evidence="3">
    <location>
        <begin position="217"/>
        <end position="269"/>
    </location>
</feature>
<keyword evidence="1" id="KW-0722">Serine protease inhibitor</keyword>
<evidence type="ECO:0000256" key="2">
    <source>
        <dbReference type="SAM" id="SignalP"/>
    </source>
</evidence>
<dbReference type="InterPro" id="IPR036084">
    <property type="entry name" value="Ser_inhib-like_sf"/>
</dbReference>
<evidence type="ECO:0000256" key="1">
    <source>
        <dbReference type="ARBA" id="ARBA00022900"/>
    </source>
</evidence>
<dbReference type="InterPro" id="IPR002919">
    <property type="entry name" value="TIL_dom"/>
</dbReference>
<dbReference type="AlphaFoldDB" id="A0AAE9ABD4"/>
<protein>
    <recommendedName>
        <fullName evidence="3">TIL domain-containing protein</fullName>
    </recommendedName>
</protein>
<feature type="chain" id="PRO_5042190512" description="TIL domain-containing protein" evidence="2">
    <location>
        <begin position="19"/>
        <end position="274"/>
    </location>
</feature>
<dbReference type="CDD" id="cd19941">
    <property type="entry name" value="TIL"/>
    <property type="match status" value="1"/>
</dbReference>
<proteinExistence type="predicted"/>
<evidence type="ECO:0000313" key="4">
    <source>
        <dbReference type="EMBL" id="ULT92601.1"/>
    </source>
</evidence>
<sequence>MTIIILLLACLTVRYASGQEEAAIIAPKKPLPVKPVLPSITCANVLCIMNSTCVMYEALDGKMKPYCLPIDYENTCAYTKCPINKKCVMVEVTCVKAPCYPVPECRPRPIVLPPIKPYPVEPLPIEAARKKRQTDVTCLTAKCATPGGCAMTRPLNCDTPNSDGSCPLQAGCVQVNPCHTIDCAAGTQCVLHEIVCVTAPCNPVPTCEPIGDSRCPGKNQEWSDCGSACPKKCGQKEPMACIEVCREGCFCKKGFCLDKLGQCVADKTCGVLAK</sequence>
<keyword evidence="2" id="KW-0732">Signal</keyword>
<feature type="signal peptide" evidence="2">
    <location>
        <begin position="1"/>
        <end position="18"/>
    </location>
</feature>
<evidence type="ECO:0000313" key="5">
    <source>
        <dbReference type="Proteomes" id="UP000827892"/>
    </source>
</evidence>
<dbReference type="SUPFAM" id="SSF57567">
    <property type="entry name" value="Serine protease inhibitors"/>
    <property type="match status" value="1"/>
</dbReference>
<dbReference type="Pfam" id="PF01826">
    <property type="entry name" value="TIL"/>
    <property type="match status" value="1"/>
</dbReference>
<gene>
    <name evidence="4" type="ORF">L3Y34_010003</name>
</gene>
<organism evidence="4 5">
    <name type="scientific">Caenorhabditis briggsae</name>
    <dbReference type="NCBI Taxonomy" id="6238"/>
    <lineage>
        <taxon>Eukaryota</taxon>
        <taxon>Metazoa</taxon>
        <taxon>Ecdysozoa</taxon>
        <taxon>Nematoda</taxon>
        <taxon>Chromadorea</taxon>
        <taxon>Rhabditida</taxon>
        <taxon>Rhabditina</taxon>
        <taxon>Rhabditomorpha</taxon>
        <taxon>Rhabditoidea</taxon>
        <taxon>Rhabditidae</taxon>
        <taxon>Peloderinae</taxon>
        <taxon>Caenorhabditis</taxon>
    </lineage>
</organism>
<dbReference type="EMBL" id="CP090895">
    <property type="protein sequence ID" value="ULT92601.1"/>
    <property type="molecule type" value="Genomic_DNA"/>
</dbReference>
<evidence type="ECO:0000259" key="3">
    <source>
        <dbReference type="Pfam" id="PF01826"/>
    </source>
</evidence>
<reference evidence="4 5" key="1">
    <citation type="submission" date="2022-02" db="EMBL/GenBank/DDBJ databases">
        <title>Chromosome-level reference genomes for two strains of Caenorhabditis briggsae: an improved platform for comparative genomics.</title>
        <authorList>
            <person name="Stevens L."/>
            <person name="Andersen E.C."/>
        </authorList>
    </citation>
    <scope>NUCLEOTIDE SEQUENCE [LARGE SCALE GENOMIC DNA]</scope>
    <source>
        <strain evidence="4">QX1410_ONT</strain>
        <tissue evidence="4">Whole-organism</tissue>
    </source>
</reference>
<name>A0AAE9ABD4_CAEBR</name>